<sequence>MLDTSEQMTDSASGLELEPLTQFPAEDSPRWRKSKTYLPFISSRSLKDAFLDAYDDFRSIKRHRQRFRLVKWLRVGRGFLIITWNLTLLTLLICLALLPSLPSYDENPCQANGQFHLDPDKSYVKFNYWAASAFFEITLGWGRFNFATAKMIDMTWDLWYGFNALGGNQTTSGRNYTVFRGQQIPGPPLKISAFYLPDFPFYWNWTNLDHIEDPNPYKDPSKMKYQWGFSSIQFFVMITLLQLWSFGLIIMWYNAHRTIRLNYHATASQGWKGLLEFTDTIKLQLQAANIDPKSLQDEQLEGEIQQLLQGGAISSQPFSERSFSIWRWMWKAKVSILKVMFFIVFITLEHMFRFHGAPHSLQDCHPAIFGHGPSLTEAIMFSILYWIHSRTNHICERDPSVIPSADNQEQRMTGRIENTPTSGRSTAMGR</sequence>
<feature type="transmembrane region" description="Helical" evidence="2">
    <location>
        <begin position="368"/>
        <end position="387"/>
    </location>
</feature>
<evidence type="ECO:0000313" key="4">
    <source>
        <dbReference type="Proteomes" id="UP000622797"/>
    </source>
</evidence>
<dbReference type="AlphaFoldDB" id="A0A8H4X8Y5"/>
<feature type="compositionally biased region" description="Polar residues" evidence="1">
    <location>
        <begin position="415"/>
        <end position="430"/>
    </location>
</feature>
<evidence type="ECO:0000313" key="3">
    <source>
        <dbReference type="EMBL" id="KAF4966333.1"/>
    </source>
</evidence>
<accession>A0A8H4X8Y5</accession>
<feature type="region of interest" description="Disordered" evidence="1">
    <location>
        <begin position="399"/>
        <end position="430"/>
    </location>
</feature>
<feature type="transmembrane region" description="Helical" evidence="2">
    <location>
        <begin position="78"/>
        <end position="98"/>
    </location>
</feature>
<feature type="transmembrane region" description="Helical" evidence="2">
    <location>
        <begin position="328"/>
        <end position="348"/>
    </location>
</feature>
<reference evidence="3" key="1">
    <citation type="journal article" date="2020" name="BMC Genomics">
        <title>Correction to: Identification and distribution of gene clusters required for synthesis of sphingolipid metabolism inhibitors in diverse species of the filamentous fungus Fusarium.</title>
        <authorList>
            <person name="Kim H.S."/>
            <person name="Lohmar J.M."/>
            <person name="Busman M."/>
            <person name="Brown D.W."/>
            <person name="Naumann T.A."/>
            <person name="Divon H.H."/>
            <person name="Lysoe E."/>
            <person name="Uhlig S."/>
            <person name="Proctor R.H."/>
        </authorList>
    </citation>
    <scope>NUCLEOTIDE SEQUENCE</scope>
    <source>
        <strain evidence="3">NRRL 20472</strain>
    </source>
</reference>
<protein>
    <submittedName>
        <fullName evidence="3">Uncharacterized protein</fullName>
    </submittedName>
</protein>
<keyword evidence="4" id="KW-1185">Reference proteome</keyword>
<keyword evidence="2" id="KW-1133">Transmembrane helix</keyword>
<dbReference type="OrthoDB" id="3903561at2759"/>
<evidence type="ECO:0000256" key="1">
    <source>
        <dbReference type="SAM" id="MobiDB-lite"/>
    </source>
</evidence>
<proteinExistence type="predicted"/>
<organism evidence="3 4">
    <name type="scientific">Fusarium sarcochroum</name>
    <dbReference type="NCBI Taxonomy" id="1208366"/>
    <lineage>
        <taxon>Eukaryota</taxon>
        <taxon>Fungi</taxon>
        <taxon>Dikarya</taxon>
        <taxon>Ascomycota</taxon>
        <taxon>Pezizomycotina</taxon>
        <taxon>Sordariomycetes</taxon>
        <taxon>Hypocreomycetidae</taxon>
        <taxon>Hypocreales</taxon>
        <taxon>Nectriaceae</taxon>
        <taxon>Fusarium</taxon>
        <taxon>Fusarium lateritium species complex</taxon>
    </lineage>
</organism>
<keyword evidence="2" id="KW-0812">Transmembrane</keyword>
<evidence type="ECO:0000256" key="2">
    <source>
        <dbReference type="SAM" id="Phobius"/>
    </source>
</evidence>
<keyword evidence="2" id="KW-0472">Membrane</keyword>
<comment type="caution">
    <text evidence="3">The sequence shown here is derived from an EMBL/GenBank/DDBJ whole genome shotgun (WGS) entry which is preliminary data.</text>
</comment>
<gene>
    <name evidence="3" type="ORF">FSARC_5961</name>
</gene>
<dbReference type="Proteomes" id="UP000622797">
    <property type="component" value="Unassembled WGS sequence"/>
</dbReference>
<name>A0A8H4X8Y5_9HYPO</name>
<reference evidence="3" key="2">
    <citation type="submission" date="2020-05" db="EMBL/GenBank/DDBJ databases">
        <authorList>
            <person name="Kim H.-S."/>
            <person name="Proctor R.H."/>
            <person name="Brown D.W."/>
        </authorList>
    </citation>
    <scope>NUCLEOTIDE SEQUENCE</scope>
    <source>
        <strain evidence="3">NRRL 20472</strain>
    </source>
</reference>
<dbReference type="EMBL" id="JABEXW010000297">
    <property type="protein sequence ID" value="KAF4966333.1"/>
    <property type="molecule type" value="Genomic_DNA"/>
</dbReference>
<feature type="transmembrane region" description="Helical" evidence="2">
    <location>
        <begin position="232"/>
        <end position="253"/>
    </location>
</feature>